<dbReference type="EMBL" id="CAICTM010000291">
    <property type="protein sequence ID" value="CAB9507098.1"/>
    <property type="molecule type" value="Genomic_DNA"/>
</dbReference>
<keyword evidence="2" id="KW-1185">Reference proteome</keyword>
<dbReference type="Proteomes" id="UP001153069">
    <property type="component" value="Unassembled WGS sequence"/>
</dbReference>
<gene>
    <name evidence="1" type="ORF">SEMRO_292_G109770.1</name>
</gene>
<sequence length="182" mass="21485">MPPKKPKVPPWKDSPARTLLYNLIADGQIEDGDDPKEVYDTHCKDADEFKPYPFSDTFIGRLKRLLLRIKEKDSQSARDATALVHDRQIFAQPTQDVWGEPMWQGSVAQEKLMDDIEAGKHLELLPRFLHATRDEYKVYALERFRDRIYQECKKMKREAFLFDKTEKKREKQLAKLKKYNLA</sequence>
<organism evidence="1 2">
    <name type="scientific">Seminavis robusta</name>
    <dbReference type="NCBI Taxonomy" id="568900"/>
    <lineage>
        <taxon>Eukaryota</taxon>
        <taxon>Sar</taxon>
        <taxon>Stramenopiles</taxon>
        <taxon>Ochrophyta</taxon>
        <taxon>Bacillariophyta</taxon>
        <taxon>Bacillariophyceae</taxon>
        <taxon>Bacillariophycidae</taxon>
        <taxon>Naviculales</taxon>
        <taxon>Naviculaceae</taxon>
        <taxon>Seminavis</taxon>
    </lineage>
</organism>
<accession>A0A9N8H9U3</accession>
<protein>
    <submittedName>
        <fullName evidence="1">Uncharacterized protein</fullName>
    </submittedName>
</protein>
<comment type="caution">
    <text evidence="1">The sequence shown here is derived from an EMBL/GenBank/DDBJ whole genome shotgun (WGS) entry which is preliminary data.</text>
</comment>
<evidence type="ECO:0000313" key="1">
    <source>
        <dbReference type="EMBL" id="CAB9507098.1"/>
    </source>
</evidence>
<evidence type="ECO:0000313" key="2">
    <source>
        <dbReference type="Proteomes" id="UP001153069"/>
    </source>
</evidence>
<name>A0A9N8H9U3_9STRA</name>
<reference evidence="1" key="1">
    <citation type="submission" date="2020-06" db="EMBL/GenBank/DDBJ databases">
        <authorList>
            <consortium name="Plant Systems Biology data submission"/>
        </authorList>
    </citation>
    <scope>NUCLEOTIDE SEQUENCE</scope>
    <source>
        <strain evidence="1">D6</strain>
    </source>
</reference>
<dbReference type="AlphaFoldDB" id="A0A9N8H9U3"/>
<proteinExistence type="predicted"/>